<feature type="domain" description="Methyltransferase small" evidence="1">
    <location>
        <begin position="35"/>
        <end position="113"/>
    </location>
</feature>
<dbReference type="PANTHER" id="PTHR47739">
    <property type="entry name" value="TRNA1(VAL) (ADENINE(37)-N6)-METHYLTRANSFERASE"/>
    <property type="match status" value="1"/>
</dbReference>
<dbReference type="GO" id="GO:0003676">
    <property type="term" value="F:nucleic acid binding"/>
    <property type="evidence" value="ECO:0007669"/>
    <property type="project" value="InterPro"/>
</dbReference>
<evidence type="ECO:0000313" key="3">
    <source>
        <dbReference type="Proteomes" id="UP000602260"/>
    </source>
</evidence>
<name>A0A8J6J4F6_9FIRM</name>
<dbReference type="EMBL" id="JACOPN010000006">
    <property type="protein sequence ID" value="MBC5717534.1"/>
    <property type="molecule type" value="Genomic_DNA"/>
</dbReference>
<dbReference type="CDD" id="cd02440">
    <property type="entry name" value="AdoMet_MTases"/>
    <property type="match status" value="1"/>
</dbReference>
<comment type="caution">
    <text evidence="2">The sequence shown here is derived from an EMBL/GenBank/DDBJ whole genome shotgun (WGS) entry which is preliminary data.</text>
</comment>
<dbReference type="InterPro" id="IPR002052">
    <property type="entry name" value="DNA_methylase_N6_adenine_CS"/>
</dbReference>
<dbReference type="GO" id="GO:0032259">
    <property type="term" value="P:methylation"/>
    <property type="evidence" value="ECO:0007669"/>
    <property type="project" value="UniProtKB-KW"/>
</dbReference>
<dbReference type="Pfam" id="PF05175">
    <property type="entry name" value="MTS"/>
    <property type="match status" value="1"/>
</dbReference>
<dbReference type="AlphaFoldDB" id="A0A8J6J4F6"/>
<organism evidence="2 3">
    <name type="scientific">Flintibacter faecis</name>
    <dbReference type="NCBI Taxonomy" id="2763047"/>
    <lineage>
        <taxon>Bacteria</taxon>
        <taxon>Bacillati</taxon>
        <taxon>Bacillota</taxon>
        <taxon>Clostridia</taxon>
        <taxon>Eubacteriales</taxon>
        <taxon>Flintibacter</taxon>
    </lineage>
</organism>
<dbReference type="Gene3D" id="3.40.50.150">
    <property type="entry name" value="Vaccinia Virus protein VP39"/>
    <property type="match status" value="1"/>
</dbReference>
<reference evidence="2" key="1">
    <citation type="submission" date="2020-08" db="EMBL/GenBank/DDBJ databases">
        <title>Genome public.</title>
        <authorList>
            <person name="Liu C."/>
            <person name="Sun Q."/>
        </authorList>
    </citation>
    <scope>NUCLEOTIDE SEQUENCE</scope>
    <source>
        <strain evidence="2">BX5</strain>
    </source>
</reference>
<dbReference type="PROSITE" id="PS00092">
    <property type="entry name" value="N6_MTASE"/>
    <property type="match status" value="1"/>
</dbReference>
<dbReference type="SUPFAM" id="SSF53335">
    <property type="entry name" value="S-adenosyl-L-methionine-dependent methyltransferases"/>
    <property type="match status" value="1"/>
</dbReference>
<gene>
    <name evidence="2" type="ORF">H8S55_09405</name>
</gene>
<dbReference type="RefSeq" id="WP_186878762.1">
    <property type="nucleotide sequence ID" value="NZ_JACOPN010000006.1"/>
</dbReference>
<dbReference type="InterPro" id="IPR029063">
    <property type="entry name" value="SAM-dependent_MTases_sf"/>
</dbReference>
<evidence type="ECO:0000259" key="1">
    <source>
        <dbReference type="Pfam" id="PF05175"/>
    </source>
</evidence>
<dbReference type="PANTHER" id="PTHR47739:SF1">
    <property type="entry name" value="TRNA1(VAL) (ADENINE(37)-N6)-METHYLTRANSFERASE"/>
    <property type="match status" value="1"/>
</dbReference>
<dbReference type="InterPro" id="IPR050210">
    <property type="entry name" value="tRNA_Adenine-N(6)_MTase"/>
</dbReference>
<protein>
    <submittedName>
        <fullName evidence="2">Methyltransferase</fullName>
    </submittedName>
</protein>
<dbReference type="Proteomes" id="UP000602260">
    <property type="component" value="Unassembled WGS sequence"/>
</dbReference>
<evidence type="ECO:0000313" key="2">
    <source>
        <dbReference type="EMBL" id="MBC5717534.1"/>
    </source>
</evidence>
<dbReference type="GO" id="GO:0008757">
    <property type="term" value="F:S-adenosylmethionine-dependent methyltransferase activity"/>
    <property type="evidence" value="ECO:0007669"/>
    <property type="project" value="UniProtKB-ARBA"/>
</dbReference>
<dbReference type="InterPro" id="IPR007848">
    <property type="entry name" value="Small_mtfrase_dom"/>
</dbReference>
<keyword evidence="2" id="KW-0489">Methyltransferase</keyword>
<proteinExistence type="predicted"/>
<sequence>MHIEYLDPYTLSWPEGVFPLGSDALALGEFATVRRGWRVCDLGTGSGALLLLLARRAPDLALSAVERDPLAAQTARDNLAQNSLTGTVVTGDLRDRLLPAGQFDLVVSNPPYFPVNAGGSGGPERSEAFCTLEQLCAAAGYLVKNGGRFALCHRPERLADLLCSLRAHGLEPKRLTLLSHSPNHAPSLLLVEAVKQGKPGVKVETRLRVRDE</sequence>
<keyword evidence="3" id="KW-1185">Reference proteome</keyword>
<keyword evidence="2" id="KW-0808">Transferase</keyword>
<dbReference type="GO" id="GO:0008170">
    <property type="term" value="F:N-methyltransferase activity"/>
    <property type="evidence" value="ECO:0007669"/>
    <property type="project" value="UniProtKB-ARBA"/>
</dbReference>
<accession>A0A8J6J4F6</accession>